<dbReference type="PANTHER" id="PTHR40465:SF1">
    <property type="entry name" value="DUF6534 DOMAIN-CONTAINING PROTEIN"/>
    <property type="match status" value="1"/>
</dbReference>
<accession>A0A0W0EYL0</accession>
<sequence length="349" mass="38398">MSPVPGIPSDISYSTGPIITTFMLGQILYGVQILQVYLYYLSFPKDKPFVKAMVYTVFFLDTLQTVIFFRDAFQVFGYGFGDVANFKKAHLSGFSVPILTGMVSFIVQGFYAYQLRILSRSKILVGVIIAVSLIQLIASIVEGVLVFKINDLANLQRLSFIQCTVWLAGSALCDTIIAVAMTYYLMKASNGMKSTNLLIKRLIRLVIETGTATATVAIIDCILFVGVQRYPFHTLPSRCLAKVYANTLMVILNSRIRIAGSRDETKLNPSVVNVWSDIKFSSILSKQQSTAATSEETGSSGRTNGGVAGRIRYSTQNGGQLVPMEEMNSDDRNENEVFRPSVKSSVSDA</sequence>
<evidence type="ECO:0000256" key="2">
    <source>
        <dbReference type="SAM" id="Phobius"/>
    </source>
</evidence>
<protein>
    <recommendedName>
        <fullName evidence="3">DUF6534 domain-containing protein</fullName>
    </recommendedName>
</protein>
<feature type="domain" description="DUF6534" evidence="3">
    <location>
        <begin position="170"/>
        <end position="255"/>
    </location>
</feature>
<gene>
    <name evidence="4" type="ORF">WG66_18287</name>
</gene>
<keyword evidence="2" id="KW-0812">Transmembrane</keyword>
<evidence type="ECO:0000313" key="4">
    <source>
        <dbReference type="EMBL" id="KTB29158.1"/>
    </source>
</evidence>
<evidence type="ECO:0000313" key="5">
    <source>
        <dbReference type="Proteomes" id="UP000054988"/>
    </source>
</evidence>
<dbReference type="PANTHER" id="PTHR40465">
    <property type="entry name" value="CHROMOSOME 1, WHOLE GENOME SHOTGUN SEQUENCE"/>
    <property type="match status" value="1"/>
</dbReference>
<keyword evidence="2" id="KW-1133">Transmembrane helix</keyword>
<feature type="transmembrane region" description="Helical" evidence="2">
    <location>
        <begin position="18"/>
        <end position="40"/>
    </location>
</feature>
<dbReference type="eggNOG" id="ENOG502SRYS">
    <property type="taxonomic scope" value="Eukaryota"/>
</dbReference>
<dbReference type="InterPro" id="IPR045339">
    <property type="entry name" value="DUF6534"/>
</dbReference>
<dbReference type="EMBL" id="LATX01002447">
    <property type="protein sequence ID" value="KTB29158.1"/>
    <property type="molecule type" value="Genomic_DNA"/>
</dbReference>
<comment type="caution">
    <text evidence="4">The sequence shown here is derived from an EMBL/GenBank/DDBJ whole genome shotgun (WGS) entry which is preliminary data.</text>
</comment>
<keyword evidence="2" id="KW-0472">Membrane</keyword>
<feature type="transmembrane region" description="Helical" evidence="2">
    <location>
        <begin position="89"/>
        <end position="111"/>
    </location>
</feature>
<feature type="transmembrane region" description="Helical" evidence="2">
    <location>
        <begin position="52"/>
        <end position="69"/>
    </location>
</feature>
<feature type="compositionally biased region" description="Low complexity" evidence="1">
    <location>
        <begin position="289"/>
        <end position="301"/>
    </location>
</feature>
<feature type="transmembrane region" description="Helical" evidence="2">
    <location>
        <begin position="159"/>
        <end position="185"/>
    </location>
</feature>
<evidence type="ECO:0000259" key="3">
    <source>
        <dbReference type="Pfam" id="PF20152"/>
    </source>
</evidence>
<feature type="transmembrane region" description="Helical" evidence="2">
    <location>
        <begin position="205"/>
        <end position="227"/>
    </location>
</feature>
<reference evidence="4 5" key="1">
    <citation type="submission" date="2015-12" db="EMBL/GenBank/DDBJ databases">
        <title>Draft genome sequence of Moniliophthora roreri, the causal agent of frosty pod rot of cacao.</title>
        <authorList>
            <person name="Aime M.C."/>
            <person name="Diaz-Valderrama J.R."/>
            <person name="Kijpornyongpan T."/>
            <person name="Phillips-Mora W."/>
        </authorList>
    </citation>
    <scope>NUCLEOTIDE SEQUENCE [LARGE SCALE GENOMIC DNA]</scope>
    <source>
        <strain evidence="4 5">MCA 2952</strain>
    </source>
</reference>
<proteinExistence type="predicted"/>
<evidence type="ECO:0000256" key="1">
    <source>
        <dbReference type="SAM" id="MobiDB-lite"/>
    </source>
</evidence>
<dbReference type="AlphaFoldDB" id="A0A0W0EYL0"/>
<feature type="transmembrane region" description="Helical" evidence="2">
    <location>
        <begin position="123"/>
        <end position="147"/>
    </location>
</feature>
<dbReference type="Pfam" id="PF20152">
    <property type="entry name" value="DUF6534"/>
    <property type="match status" value="1"/>
</dbReference>
<organism evidence="4 5">
    <name type="scientific">Moniliophthora roreri</name>
    <name type="common">Frosty pod rot fungus</name>
    <name type="synonym">Monilia roreri</name>
    <dbReference type="NCBI Taxonomy" id="221103"/>
    <lineage>
        <taxon>Eukaryota</taxon>
        <taxon>Fungi</taxon>
        <taxon>Dikarya</taxon>
        <taxon>Basidiomycota</taxon>
        <taxon>Agaricomycotina</taxon>
        <taxon>Agaricomycetes</taxon>
        <taxon>Agaricomycetidae</taxon>
        <taxon>Agaricales</taxon>
        <taxon>Marasmiineae</taxon>
        <taxon>Marasmiaceae</taxon>
        <taxon>Moniliophthora</taxon>
    </lineage>
</organism>
<dbReference type="Proteomes" id="UP000054988">
    <property type="component" value="Unassembled WGS sequence"/>
</dbReference>
<name>A0A0W0EYL0_MONRR</name>
<feature type="region of interest" description="Disordered" evidence="1">
    <location>
        <begin position="289"/>
        <end position="349"/>
    </location>
</feature>